<accession>A0A1V6NX47</accession>
<feature type="compositionally biased region" description="Low complexity" evidence="1">
    <location>
        <begin position="1"/>
        <end position="10"/>
    </location>
</feature>
<organism evidence="2 3">
    <name type="scientific">Penicillium polonicum</name>
    <dbReference type="NCBI Taxonomy" id="60169"/>
    <lineage>
        <taxon>Eukaryota</taxon>
        <taxon>Fungi</taxon>
        <taxon>Dikarya</taxon>
        <taxon>Ascomycota</taxon>
        <taxon>Pezizomycotina</taxon>
        <taxon>Eurotiomycetes</taxon>
        <taxon>Eurotiomycetidae</taxon>
        <taxon>Eurotiales</taxon>
        <taxon>Aspergillaceae</taxon>
        <taxon>Penicillium</taxon>
    </lineage>
</organism>
<reference evidence="3" key="1">
    <citation type="journal article" date="2017" name="Nat. Microbiol.">
        <title>Global analysis of biosynthetic gene clusters reveals vast potential of secondary metabolite production in Penicillium species.</title>
        <authorList>
            <person name="Nielsen J.C."/>
            <person name="Grijseels S."/>
            <person name="Prigent S."/>
            <person name="Ji B."/>
            <person name="Dainat J."/>
            <person name="Nielsen K.F."/>
            <person name="Frisvad J.C."/>
            <person name="Workman M."/>
            <person name="Nielsen J."/>
        </authorList>
    </citation>
    <scope>NUCLEOTIDE SEQUENCE [LARGE SCALE GENOMIC DNA]</scope>
    <source>
        <strain evidence="3">IBT 4502</strain>
    </source>
</reference>
<name>A0A1V6NX47_PENPO</name>
<evidence type="ECO:0000313" key="2">
    <source>
        <dbReference type="EMBL" id="OQD69219.1"/>
    </source>
</evidence>
<sequence>MPQTKSSSSRVMKDSKSRSSSPALHEERDSPNSSSSGGTLSEIQQELIDSIGNKQLASRLHKRTLKIFTREERLEAIEFYRTHVHINPQTGEERNLSIASASETLHISDSTLERWVNEETKITSMRHGNSRDDGGRYASTTVSERFKSGNYPFLRLTPEQLSAKGYVKGKDFYKLHPITHPVPFIGIEGGRRGNIQSFADAYRFLGYAKDTLHPGHPHEPALDSEIQSQKSIIEAAVPCLETSPGHALRNGNPTVQKTNALLYHLAPDYSLRQLSLGRYTPCYDQLGACVSVVCENLVASSNKLESAIPVRIGFDYDEPFEGAPTHWAIKLLLGTRAEILLPLSLCLRGSIKHEVVPDTLLLQGWTMDYEMLKCKTRKRQRNEERENAIRYSQEFYRKSQPIFEKFRLSPVLYIEDVEMLFLGSQSWRPRRFSPTWTLYSTILHSSYRSGDTLTPIYGKYTDIESVVNSIVTKAPQVSFSAPAVQPFQLVSLDHFSLVPQVSENAVLSRFSKHLEVSDTSPGKGLRLESIEETLKQDAHTTCEREFRKKLVHALKLSVRKSIEHINGEKRCLYYTCPEPQEVPVSYYCRHHSGSLINYVMNPAEPINPPAYREQEREINITDQTRGILQQLKLLYTRPEKTWILDFEYISMPKRYSPIPLQLAIRQLDGKLLYQGNIDYGLSMKKFMDATSSYVSDKHGMMGTIFLRCYGGLNTNGETSLQVRDQIIKVCGYNPDDIKILSWFAAQDMQCFLKILTGSNELVQDKISHKGHENFQTINIGTLCGKLFPGLLSTTLQSVHEFLSGGEGSRGEYHTASYDTKAMATIVKALVQLA</sequence>
<dbReference type="Proteomes" id="UP000191408">
    <property type="component" value="Unassembled WGS sequence"/>
</dbReference>
<proteinExistence type="predicted"/>
<protein>
    <submittedName>
        <fullName evidence="2">Uncharacterized protein</fullName>
    </submittedName>
</protein>
<comment type="caution">
    <text evidence="2">The sequence shown here is derived from an EMBL/GenBank/DDBJ whole genome shotgun (WGS) entry which is preliminary data.</text>
</comment>
<dbReference type="STRING" id="60169.A0A1V6NX47"/>
<dbReference type="OrthoDB" id="4344413at2759"/>
<dbReference type="AlphaFoldDB" id="A0A1V6NX47"/>
<gene>
    <name evidence="2" type="ORF">PENPOL_c002G09004</name>
</gene>
<evidence type="ECO:0000256" key="1">
    <source>
        <dbReference type="SAM" id="MobiDB-lite"/>
    </source>
</evidence>
<dbReference type="EMBL" id="MDYM01000002">
    <property type="protein sequence ID" value="OQD69219.1"/>
    <property type="molecule type" value="Genomic_DNA"/>
</dbReference>
<feature type="region of interest" description="Disordered" evidence="1">
    <location>
        <begin position="1"/>
        <end position="39"/>
    </location>
</feature>
<evidence type="ECO:0000313" key="3">
    <source>
        <dbReference type="Proteomes" id="UP000191408"/>
    </source>
</evidence>
<keyword evidence="3" id="KW-1185">Reference proteome</keyword>